<evidence type="ECO:0000256" key="1">
    <source>
        <dbReference type="SAM" id="Phobius"/>
    </source>
</evidence>
<evidence type="ECO:0000313" key="3">
    <source>
        <dbReference type="Proteomes" id="UP000722050"/>
    </source>
</evidence>
<keyword evidence="1" id="KW-0812">Transmembrane</keyword>
<feature type="transmembrane region" description="Helical" evidence="1">
    <location>
        <begin position="126"/>
        <end position="143"/>
    </location>
</feature>
<reference evidence="2" key="1">
    <citation type="submission" date="2020-04" db="EMBL/GenBank/DDBJ databases">
        <title>Deep metagenomics examines the oral microbiome during advanced dental caries in children, revealing novel taxa and co-occurrences with host molecules.</title>
        <authorList>
            <person name="Baker J.L."/>
            <person name="Morton J.T."/>
            <person name="Dinis M."/>
            <person name="Alvarez R."/>
            <person name="Tran N.C."/>
            <person name="Knight R."/>
            <person name="Edlund A."/>
        </authorList>
    </citation>
    <scope>NUCLEOTIDE SEQUENCE</scope>
    <source>
        <strain evidence="2">JCVI_24_bin.8</strain>
    </source>
</reference>
<dbReference type="AlphaFoldDB" id="A0A930EG89"/>
<keyword evidence="1" id="KW-0472">Membrane</keyword>
<gene>
    <name evidence="2" type="ORF">HXM71_02895</name>
</gene>
<sequence length="166" mass="19017">MNKYNEQAIKNFVSGKGSVMTEEGKRKAQKEFSNKISVWWVLLFFFALTVTNAIQWSDINVRIIFAIQIVAIIIWFVVSKLFFGLKNNLQAPINKLLQISTAILFLIIVDFTFIGGFRILYTDFNLVIPSTILLLQCCGAAVYERRVILIAIKKNDGIMKKPFENM</sequence>
<name>A0A930EG89_9FIRM</name>
<dbReference type="EMBL" id="JABZQH010000071">
    <property type="protein sequence ID" value="MBF1352052.1"/>
    <property type="molecule type" value="Genomic_DNA"/>
</dbReference>
<feature type="non-terminal residue" evidence="2">
    <location>
        <position position="166"/>
    </location>
</feature>
<evidence type="ECO:0000313" key="2">
    <source>
        <dbReference type="EMBL" id="MBF1352052.1"/>
    </source>
</evidence>
<dbReference type="Proteomes" id="UP000722050">
    <property type="component" value="Unassembled WGS sequence"/>
</dbReference>
<organism evidence="2 3">
    <name type="scientific">Mogibacterium diversum</name>
    <dbReference type="NCBI Taxonomy" id="114527"/>
    <lineage>
        <taxon>Bacteria</taxon>
        <taxon>Bacillati</taxon>
        <taxon>Bacillota</taxon>
        <taxon>Clostridia</taxon>
        <taxon>Peptostreptococcales</taxon>
        <taxon>Anaerovoracaceae</taxon>
        <taxon>Mogibacterium</taxon>
    </lineage>
</organism>
<accession>A0A930EG89</accession>
<proteinExistence type="predicted"/>
<feature type="transmembrane region" description="Helical" evidence="1">
    <location>
        <begin position="63"/>
        <end position="84"/>
    </location>
</feature>
<comment type="caution">
    <text evidence="2">The sequence shown here is derived from an EMBL/GenBank/DDBJ whole genome shotgun (WGS) entry which is preliminary data.</text>
</comment>
<feature type="transmembrane region" description="Helical" evidence="1">
    <location>
        <begin position="36"/>
        <end position="57"/>
    </location>
</feature>
<protein>
    <submittedName>
        <fullName evidence="2">Uncharacterized protein</fullName>
    </submittedName>
</protein>
<feature type="transmembrane region" description="Helical" evidence="1">
    <location>
        <begin position="96"/>
        <end position="120"/>
    </location>
</feature>
<keyword evidence="1" id="KW-1133">Transmembrane helix</keyword>